<comment type="caution">
    <text evidence="1">The sequence shown here is derived from an EMBL/GenBank/DDBJ whole genome shotgun (WGS) entry which is preliminary data.</text>
</comment>
<dbReference type="Proteomes" id="UP001470230">
    <property type="component" value="Unassembled WGS sequence"/>
</dbReference>
<sequence length="94" mass="10927">MIIYLRNPILDSRRNTWMQAIGTNLWTHIYPEEYSDHDCTYDIHPDHKRFYNGIVNIENRKQIGNINMCTILDSDNTAGGDCLTFISKSIYGTV</sequence>
<name>A0ABR2KRH2_9EUKA</name>
<protein>
    <submittedName>
        <fullName evidence="1">Uncharacterized protein</fullName>
    </submittedName>
</protein>
<accession>A0ABR2KRH2</accession>
<evidence type="ECO:0000313" key="1">
    <source>
        <dbReference type="EMBL" id="KAK8893739.1"/>
    </source>
</evidence>
<keyword evidence="2" id="KW-1185">Reference proteome</keyword>
<reference evidence="1 2" key="1">
    <citation type="submission" date="2024-04" db="EMBL/GenBank/DDBJ databases">
        <title>Tritrichomonas musculus Genome.</title>
        <authorList>
            <person name="Alves-Ferreira E."/>
            <person name="Grigg M."/>
            <person name="Lorenzi H."/>
            <person name="Galac M."/>
        </authorList>
    </citation>
    <scope>NUCLEOTIDE SEQUENCE [LARGE SCALE GENOMIC DNA]</scope>
    <source>
        <strain evidence="1 2">EAF2021</strain>
    </source>
</reference>
<dbReference type="EMBL" id="JAPFFF010000003">
    <property type="protein sequence ID" value="KAK8893739.1"/>
    <property type="molecule type" value="Genomic_DNA"/>
</dbReference>
<evidence type="ECO:0000313" key="2">
    <source>
        <dbReference type="Proteomes" id="UP001470230"/>
    </source>
</evidence>
<proteinExistence type="predicted"/>
<organism evidence="1 2">
    <name type="scientific">Tritrichomonas musculus</name>
    <dbReference type="NCBI Taxonomy" id="1915356"/>
    <lineage>
        <taxon>Eukaryota</taxon>
        <taxon>Metamonada</taxon>
        <taxon>Parabasalia</taxon>
        <taxon>Tritrichomonadida</taxon>
        <taxon>Tritrichomonadidae</taxon>
        <taxon>Tritrichomonas</taxon>
    </lineage>
</organism>
<gene>
    <name evidence="1" type="ORF">M9Y10_022168</name>
</gene>